<dbReference type="AlphaFoldDB" id="A0A1I8BA51"/>
<proteinExistence type="predicted"/>
<evidence type="ECO:0000313" key="2">
    <source>
        <dbReference type="WBParaSite" id="MhA1_Contig1746.frz3.fgene1"/>
    </source>
</evidence>
<keyword evidence="1" id="KW-1185">Reference proteome</keyword>
<dbReference type="Proteomes" id="UP000095281">
    <property type="component" value="Unplaced"/>
</dbReference>
<reference evidence="2" key="1">
    <citation type="submission" date="2016-11" db="UniProtKB">
        <authorList>
            <consortium name="WormBaseParasite"/>
        </authorList>
    </citation>
    <scope>IDENTIFICATION</scope>
</reference>
<sequence>MIIYSHPTSFTILRKLGIKARDGDDEFNSPSSVNIKETISRRESSESTPLLFTAEEEFIFNHSSSRLYNSMDVGNSSQSLPFNNEENQRQEHINTDRLSKTAHYYIRNSAPNIPSNIIEMEGEENDENNNLGELPHHDEIELQDETLNIFGYKRSIPRTVRDFIILRFSGKN</sequence>
<organism evidence="1 2">
    <name type="scientific">Meloidogyne hapla</name>
    <name type="common">Root-knot nematode worm</name>
    <dbReference type="NCBI Taxonomy" id="6305"/>
    <lineage>
        <taxon>Eukaryota</taxon>
        <taxon>Metazoa</taxon>
        <taxon>Ecdysozoa</taxon>
        <taxon>Nematoda</taxon>
        <taxon>Chromadorea</taxon>
        <taxon>Rhabditida</taxon>
        <taxon>Tylenchina</taxon>
        <taxon>Tylenchomorpha</taxon>
        <taxon>Tylenchoidea</taxon>
        <taxon>Meloidogynidae</taxon>
        <taxon>Meloidogyninae</taxon>
        <taxon>Meloidogyne</taxon>
    </lineage>
</organism>
<evidence type="ECO:0000313" key="1">
    <source>
        <dbReference type="Proteomes" id="UP000095281"/>
    </source>
</evidence>
<accession>A0A1I8BA51</accession>
<protein>
    <submittedName>
        <fullName evidence="2">Uncharacterized protein</fullName>
    </submittedName>
</protein>
<dbReference type="WBParaSite" id="MhA1_Contig1746.frz3.fgene1">
    <property type="protein sequence ID" value="MhA1_Contig1746.frz3.fgene1"/>
    <property type="gene ID" value="MhA1_Contig1746.frz3.fgene1"/>
</dbReference>
<name>A0A1I8BA51_MELHA</name>